<reference evidence="1 2" key="1">
    <citation type="submission" date="2019-06" db="EMBL/GenBank/DDBJ databases">
        <title>Whole genome shotgun sequence of Brevibacillus parabrevis NBRC 12334.</title>
        <authorList>
            <person name="Hosoyama A."/>
            <person name="Uohara A."/>
            <person name="Ohji S."/>
            <person name="Ichikawa N."/>
        </authorList>
    </citation>
    <scope>NUCLEOTIDE SEQUENCE [LARGE SCALE GENOMIC DNA]</scope>
    <source>
        <strain evidence="1 2">NBRC 12334</strain>
    </source>
</reference>
<gene>
    <name evidence="1" type="ORF">BPA01_00430</name>
</gene>
<protein>
    <submittedName>
        <fullName evidence="1">Uncharacterized protein</fullName>
    </submittedName>
</protein>
<accession>A0A4Y3PA73</accession>
<comment type="caution">
    <text evidence="1">The sequence shown here is derived from an EMBL/GenBank/DDBJ whole genome shotgun (WGS) entry which is preliminary data.</text>
</comment>
<organism evidence="1 2">
    <name type="scientific">Brevibacillus parabrevis</name>
    <dbReference type="NCBI Taxonomy" id="54914"/>
    <lineage>
        <taxon>Bacteria</taxon>
        <taxon>Bacillati</taxon>
        <taxon>Bacillota</taxon>
        <taxon>Bacilli</taxon>
        <taxon>Bacillales</taxon>
        <taxon>Paenibacillaceae</taxon>
        <taxon>Brevibacillus</taxon>
    </lineage>
</organism>
<dbReference type="Proteomes" id="UP000316882">
    <property type="component" value="Unassembled WGS sequence"/>
</dbReference>
<name>A0A4Y3PA73_BREPA</name>
<keyword evidence="2" id="KW-1185">Reference proteome</keyword>
<proteinExistence type="predicted"/>
<dbReference type="AlphaFoldDB" id="A0A4Y3PA73"/>
<sequence>MTKGKSIFTTDEALFKMLYLATTDVTRKWTGRVQNWGKCSFNSPFSSLIGSGIACVSSMLQKGLPKYWSDPITFYTR</sequence>
<evidence type="ECO:0000313" key="1">
    <source>
        <dbReference type="EMBL" id="GEB30463.1"/>
    </source>
</evidence>
<dbReference type="EMBL" id="BJMH01000001">
    <property type="protein sequence ID" value="GEB30463.1"/>
    <property type="molecule type" value="Genomic_DNA"/>
</dbReference>
<evidence type="ECO:0000313" key="2">
    <source>
        <dbReference type="Proteomes" id="UP000316882"/>
    </source>
</evidence>